<evidence type="ECO:0000313" key="8">
    <source>
        <dbReference type="Proteomes" id="UP000261420"/>
    </source>
</evidence>
<keyword evidence="4" id="KW-0812">Transmembrane</keyword>
<organism evidence="7 8">
    <name type="scientific">Seriola dumerili</name>
    <name type="common">Greater amberjack</name>
    <name type="synonym">Caranx dumerili</name>
    <dbReference type="NCBI Taxonomy" id="41447"/>
    <lineage>
        <taxon>Eukaryota</taxon>
        <taxon>Metazoa</taxon>
        <taxon>Chordata</taxon>
        <taxon>Craniata</taxon>
        <taxon>Vertebrata</taxon>
        <taxon>Euteleostomi</taxon>
        <taxon>Actinopterygii</taxon>
        <taxon>Neopterygii</taxon>
        <taxon>Teleostei</taxon>
        <taxon>Neoteleostei</taxon>
        <taxon>Acanthomorphata</taxon>
        <taxon>Carangaria</taxon>
        <taxon>Carangiformes</taxon>
        <taxon>Carangidae</taxon>
        <taxon>Seriola</taxon>
    </lineage>
</organism>
<dbReference type="GeneID" id="111233241"/>
<evidence type="ECO:0000256" key="2">
    <source>
        <dbReference type="ARBA" id="ARBA00023136"/>
    </source>
</evidence>
<comment type="subcellular location">
    <subcellularLocation>
        <location evidence="1">Membrane</location>
        <topology evidence="1">Single-pass membrane protein</topology>
    </subcellularLocation>
</comment>
<evidence type="ECO:0000256" key="3">
    <source>
        <dbReference type="ARBA" id="ARBA00023157"/>
    </source>
</evidence>
<keyword evidence="5" id="KW-0732">Signal</keyword>
<sequence length="433" mass="47876">MGVGLMLVALLIAVMQGVFSKTWDVTLPQSITSMTNSCVTVPCHFEVPDDQEANLLNCSDRGLWRKGTLAGPIVLDSQNPFNNQVQGQVVGDLTKKNCTTVFSSFPKDYSDMYFFRLECLNTIKYTFSVGVMITFQPAPPPPTLTFVSQVSEGAQVRLQCSVPVPCSILPPSLTWLPRDTSRQEDTQMLQTADGHMMMTSTLTFVATADHQNQSIVCSVSYPLSKGGSTEPSAATQRLNILYAPRFTTATLSTSGPVSEGRTVIFTCSSDANPPVSRYSWHRDNRGILTRMGQGETLVLQVSQEDSGVYLCEAQNSRGSHRSRPLSLEVIATKGRSEDLMVVPYIICGVVLVLYILTVVVDLYKYQSLSRRLKQIELKGEHTYSDLRTVSVTSDYDRLQFRQPKTKPPPEPSDYENGVTLQTVFKSLPPPNQT</sequence>
<evidence type="ECO:0000256" key="5">
    <source>
        <dbReference type="SAM" id="SignalP"/>
    </source>
</evidence>
<dbReference type="InterPro" id="IPR036179">
    <property type="entry name" value="Ig-like_dom_sf"/>
</dbReference>
<dbReference type="OMA" id="PCHFEVP"/>
<dbReference type="Proteomes" id="UP000261420">
    <property type="component" value="Unplaced"/>
</dbReference>
<feature type="chain" id="PRO_5017311875" evidence="5">
    <location>
        <begin position="21"/>
        <end position="433"/>
    </location>
</feature>
<dbReference type="InterPro" id="IPR013783">
    <property type="entry name" value="Ig-like_fold"/>
</dbReference>
<dbReference type="KEGG" id="sdu:111233241"/>
<feature type="signal peptide" evidence="5">
    <location>
        <begin position="1"/>
        <end position="20"/>
    </location>
</feature>
<dbReference type="PROSITE" id="PS50835">
    <property type="entry name" value="IG_LIKE"/>
    <property type="match status" value="2"/>
</dbReference>
<keyword evidence="3" id="KW-1015">Disulfide bond</keyword>
<reference evidence="7" key="2">
    <citation type="submission" date="2025-09" db="UniProtKB">
        <authorList>
            <consortium name="Ensembl"/>
        </authorList>
    </citation>
    <scope>IDENTIFICATION</scope>
</reference>
<proteinExistence type="predicted"/>
<dbReference type="InterPro" id="IPR007110">
    <property type="entry name" value="Ig-like_dom"/>
</dbReference>
<evidence type="ECO:0000256" key="1">
    <source>
        <dbReference type="ARBA" id="ARBA00004167"/>
    </source>
</evidence>
<keyword evidence="8" id="KW-1185">Reference proteome</keyword>
<evidence type="ECO:0000313" key="7">
    <source>
        <dbReference type="Ensembl" id="ENSSDUP00000004883.1"/>
    </source>
</evidence>
<dbReference type="GeneTree" id="ENSGT01150000286924"/>
<feature type="domain" description="Ig-like" evidence="6">
    <location>
        <begin position="142"/>
        <end position="235"/>
    </location>
</feature>
<dbReference type="RefSeq" id="XP_022616732.1">
    <property type="nucleotide sequence ID" value="XM_022761011.1"/>
</dbReference>
<dbReference type="STRING" id="41447.ENSSDUP00000004883"/>
<dbReference type="Ensembl" id="ENSSDUT00000004984.1">
    <property type="protein sequence ID" value="ENSSDUP00000004883.1"/>
    <property type="gene ID" value="ENSSDUG00000003620.1"/>
</dbReference>
<name>A0A3B4TFN4_SERDU</name>
<feature type="domain" description="Ig-like" evidence="6">
    <location>
        <begin position="244"/>
        <end position="326"/>
    </location>
</feature>
<keyword evidence="4" id="KW-1133">Transmembrane helix</keyword>
<dbReference type="Gene3D" id="2.60.40.10">
    <property type="entry name" value="Immunoglobulins"/>
    <property type="match status" value="3"/>
</dbReference>
<evidence type="ECO:0000259" key="6">
    <source>
        <dbReference type="PROSITE" id="PS50835"/>
    </source>
</evidence>
<evidence type="ECO:0000256" key="4">
    <source>
        <dbReference type="SAM" id="Phobius"/>
    </source>
</evidence>
<dbReference type="InterPro" id="IPR013162">
    <property type="entry name" value="CD80_C2-set"/>
</dbReference>
<dbReference type="PANTHER" id="PTHR46484:SF8">
    <property type="entry name" value="B-CELL RECEPTOR CD22-LIKE-RELATED"/>
    <property type="match status" value="1"/>
</dbReference>
<dbReference type="InterPro" id="IPR003598">
    <property type="entry name" value="Ig_sub2"/>
</dbReference>
<dbReference type="SMART" id="SM00409">
    <property type="entry name" value="IG"/>
    <property type="match status" value="2"/>
</dbReference>
<dbReference type="PANTHER" id="PTHR46484">
    <property type="entry name" value="SI:CH211-171H4.5-RELATED"/>
    <property type="match status" value="1"/>
</dbReference>
<feature type="transmembrane region" description="Helical" evidence="4">
    <location>
        <begin position="341"/>
        <end position="363"/>
    </location>
</feature>
<dbReference type="GO" id="GO:0016020">
    <property type="term" value="C:membrane"/>
    <property type="evidence" value="ECO:0007669"/>
    <property type="project" value="UniProtKB-SubCell"/>
</dbReference>
<dbReference type="SMART" id="SM00408">
    <property type="entry name" value="IGc2"/>
    <property type="match status" value="1"/>
</dbReference>
<reference evidence="7" key="1">
    <citation type="submission" date="2025-08" db="UniProtKB">
        <authorList>
            <consortium name="Ensembl"/>
        </authorList>
    </citation>
    <scope>IDENTIFICATION</scope>
</reference>
<dbReference type="Pfam" id="PF13895">
    <property type="entry name" value="Ig_2"/>
    <property type="match status" value="1"/>
</dbReference>
<keyword evidence="2 4" id="KW-0472">Membrane</keyword>
<dbReference type="Pfam" id="PF08205">
    <property type="entry name" value="C2-set_2"/>
    <property type="match status" value="1"/>
</dbReference>
<protein>
    <submittedName>
        <fullName evidence="7">Myelin-associated glycoprotein-like</fullName>
    </submittedName>
</protein>
<dbReference type="AlphaFoldDB" id="A0A3B4TFN4"/>
<dbReference type="InterPro" id="IPR003599">
    <property type="entry name" value="Ig_sub"/>
</dbReference>
<dbReference type="RefSeq" id="XP_022616731.1">
    <property type="nucleotide sequence ID" value="XM_022761010.1"/>
</dbReference>
<accession>A0A3B4TFN4</accession>
<dbReference type="SUPFAM" id="SSF48726">
    <property type="entry name" value="Immunoglobulin"/>
    <property type="match status" value="2"/>
</dbReference>